<feature type="region of interest" description="Disordered" evidence="1">
    <location>
        <begin position="95"/>
        <end position="184"/>
    </location>
</feature>
<dbReference type="SUPFAM" id="SSF101967">
    <property type="entry name" value="Adhesin YadA, collagen-binding domain"/>
    <property type="match status" value="1"/>
</dbReference>
<dbReference type="EMBL" id="CAJPVJ010011007">
    <property type="protein sequence ID" value="CAG2173556.1"/>
    <property type="molecule type" value="Genomic_DNA"/>
</dbReference>
<dbReference type="EMBL" id="OC925832">
    <property type="protein sequence ID" value="CAD7656369.1"/>
    <property type="molecule type" value="Genomic_DNA"/>
</dbReference>
<feature type="compositionally biased region" description="Low complexity" evidence="1">
    <location>
        <begin position="95"/>
        <end position="167"/>
    </location>
</feature>
<gene>
    <name evidence="2" type="ORF">ONB1V03_LOCUS13006</name>
</gene>
<name>A0A7R9MA72_9ACAR</name>
<sequence length="184" mass="19273">MIVRDPRGIMSSRYLPAMDWCRDDTTCAEIDMLCDRMKYDIISLIQFYNQYSVLVILAVVVLDVAQGWSIRNVDDIEEVVEDKELGEAEGLAVTATTKAAKATGKPGKATGKPAKAPGKPGKATGKPGKATGKPGKATGKPGKATGKPAKATGKPAKATGKPGNKPGNQQGKKPAPMDLPVDSP</sequence>
<protein>
    <submittedName>
        <fullName evidence="2">Uncharacterized protein</fullName>
    </submittedName>
</protein>
<evidence type="ECO:0000256" key="1">
    <source>
        <dbReference type="SAM" id="MobiDB-lite"/>
    </source>
</evidence>
<evidence type="ECO:0000313" key="2">
    <source>
        <dbReference type="EMBL" id="CAD7656369.1"/>
    </source>
</evidence>
<reference evidence="2" key="1">
    <citation type="submission" date="2020-11" db="EMBL/GenBank/DDBJ databases">
        <authorList>
            <person name="Tran Van P."/>
        </authorList>
    </citation>
    <scope>NUCLEOTIDE SEQUENCE</scope>
</reference>
<dbReference type="InterPro" id="IPR011049">
    <property type="entry name" value="Serralysin-like_metalloprot_C"/>
</dbReference>
<organism evidence="2">
    <name type="scientific">Oppiella nova</name>
    <dbReference type="NCBI Taxonomy" id="334625"/>
    <lineage>
        <taxon>Eukaryota</taxon>
        <taxon>Metazoa</taxon>
        <taxon>Ecdysozoa</taxon>
        <taxon>Arthropoda</taxon>
        <taxon>Chelicerata</taxon>
        <taxon>Arachnida</taxon>
        <taxon>Acari</taxon>
        <taxon>Acariformes</taxon>
        <taxon>Sarcoptiformes</taxon>
        <taxon>Oribatida</taxon>
        <taxon>Brachypylina</taxon>
        <taxon>Oppioidea</taxon>
        <taxon>Oppiidae</taxon>
        <taxon>Oppiella</taxon>
    </lineage>
</organism>
<accession>A0A7R9MA72</accession>
<evidence type="ECO:0000313" key="3">
    <source>
        <dbReference type="Proteomes" id="UP000728032"/>
    </source>
</evidence>
<dbReference type="AlphaFoldDB" id="A0A7R9MA72"/>
<keyword evidence="3" id="KW-1185">Reference proteome</keyword>
<dbReference type="Proteomes" id="UP000728032">
    <property type="component" value="Unassembled WGS sequence"/>
</dbReference>
<dbReference type="OrthoDB" id="6138663at2759"/>
<proteinExistence type="predicted"/>